<feature type="transmembrane region" description="Helical" evidence="2">
    <location>
        <begin position="420"/>
        <end position="442"/>
    </location>
</feature>
<evidence type="ECO:0000256" key="2">
    <source>
        <dbReference type="SAM" id="Phobius"/>
    </source>
</evidence>
<dbReference type="Gene3D" id="1.20.58.340">
    <property type="entry name" value="Magnesium transport protein CorA, transmembrane region"/>
    <property type="match status" value="1"/>
</dbReference>
<evidence type="ECO:0000313" key="3">
    <source>
        <dbReference type="EMBL" id="CZR67984.1"/>
    </source>
</evidence>
<dbReference type="OrthoDB" id="2830640at2759"/>
<evidence type="ECO:0000256" key="1">
    <source>
        <dbReference type="SAM" id="MobiDB-lite"/>
    </source>
</evidence>
<proteinExistence type="predicted"/>
<keyword evidence="2" id="KW-1133">Transmembrane helix</keyword>
<organism evidence="3 4">
    <name type="scientific">Phialocephala subalpina</name>
    <dbReference type="NCBI Taxonomy" id="576137"/>
    <lineage>
        <taxon>Eukaryota</taxon>
        <taxon>Fungi</taxon>
        <taxon>Dikarya</taxon>
        <taxon>Ascomycota</taxon>
        <taxon>Pezizomycotina</taxon>
        <taxon>Leotiomycetes</taxon>
        <taxon>Helotiales</taxon>
        <taxon>Mollisiaceae</taxon>
        <taxon>Phialocephala</taxon>
        <taxon>Phialocephala fortinii species complex</taxon>
    </lineage>
</organism>
<feature type="transmembrane region" description="Helical" evidence="2">
    <location>
        <begin position="380"/>
        <end position="400"/>
    </location>
</feature>
<protein>
    <submittedName>
        <fullName evidence="3">Uncharacterized protein</fullName>
    </submittedName>
</protein>
<name>A0A1L7XSG1_9HELO</name>
<dbReference type="EMBL" id="FJOG01000049">
    <property type="protein sequence ID" value="CZR67984.1"/>
    <property type="molecule type" value="Genomic_DNA"/>
</dbReference>
<keyword evidence="4" id="KW-1185">Reference proteome</keyword>
<feature type="region of interest" description="Disordered" evidence="1">
    <location>
        <begin position="490"/>
        <end position="513"/>
    </location>
</feature>
<gene>
    <name evidence="3" type="ORF">PAC_17883</name>
</gene>
<dbReference type="Proteomes" id="UP000184330">
    <property type="component" value="Unassembled WGS sequence"/>
</dbReference>
<accession>A0A1L7XSG1</accession>
<keyword evidence="2" id="KW-0812">Transmembrane</keyword>
<evidence type="ECO:0000313" key="4">
    <source>
        <dbReference type="Proteomes" id="UP000184330"/>
    </source>
</evidence>
<sequence length="513" mass="57487">MMAALTVNNILRREAYDGRTTRVHQESKSLEIYCFEDVEQPTVNVVDLLAPQLAQWLQLQAPFARPDMGTEHPFKGGLRLIVQQWTSIDLPDRTVVPFESEQAYHGMIDALHLPREYPYLFRHCTYLAPRVSTRREGAATLTSIMFQGINFNTSFTTLALCYNSETKITSGFLGYMCGTSASDRVPTQGILPSILVSAAQALHPLTVPLLLFHNFVGILGGEARTQDYEQFELSREINNAILPQMIDALDFPGIHRRLIKAHNSLANLMAPFIRDSSIALSNALDEMPNFVSAEDVPRLDGTTKALKQCFEQMNLRSMGFLQLREKTLSRMNIQLKVLFNLIQQRDNKRNHDLATISSEMAKQSTTIIESTKRDSEAMKAIAILTMLFLPGTAIAAIFSMQLFFSTSNDAKIPIVINPSFWVYWAVTIPLTLVVLLIWFIWIRRDDLKAIWLNGVKVRALWSWKSAATATATASPNTAQNVDLQSLPSLPNNPDASVSGTTIQTTRHEGSVVR</sequence>
<dbReference type="AlphaFoldDB" id="A0A1L7XSG1"/>
<reference evidence="3 4" key="1">
    <citation type="submission" date="2016-03" db="EMBL/GenBank/DDBJ databases">
        <authorList>
            <person name="Ploux O."/>
        </authorList>
    </citation>
    <scope>NUCLEOTIDE SEQUENCE [LARGE SCALE GENOMIC DNA]</scope>
    <source>
        <strain evidence="3 4">UAMH 11012</strain>
    </source>
</reference>
<feature type="compositionally biased region" description="Polar residues" evidence="1">
    <location>
        <begin position="490"/>
        <end position="504"/>
    </location>
</feature>
<keyword evidence="2" id="KW-0472">Membrane</keyword>